<feature type="compositionally biased region" description="Polar residues" evidence="1">
    <location>
        <begin position="20"/>
        <end position="32"/>
    </location>
</feature>
<evidence type="ECO:0000313" key="3">
    <source>
        <dbReference type="Proteomes" id="UP000033710"/>
    </source>
</evidence>
<comment type="caution">
    <text evidence="2">The sequence shown here is derived from an EMBL/GenBank/DDBJ whole genome shotgun (WGS) entry which is preliminary data.</text>
</comment>
<dbReference type="VEuPathDB" id="FungiDB:SPSK_10794"/>
<proteinExistence type="predicted"/>
<name>A0A0F2MH83_SPOSC</name>
<dbReference type="EMBL" id="AXCR01000004">
    <property type="protein sequence ID" value="KJR88977.1"/>
    <property type="molecule type" value="Genomic_DNA"/>
</dbReference>
<dbReference type="RefSeq" id="XP_016591653.1">
    <property type="nucleotide sequence ID" value="XM_016737068.1"/>
</dbReference>
<reference evidence="2 3" key="1">
    <citation type="journal article" date="2014" name="BMC Genomics">
        <title>Comparative genomics of the major fungal agents of human and animal Sporotrichosis: Sporothrix schenckii and Sporothrix brasiliensis.</title>
        <authorList>
            <person name="Teixeira M.M."/>
            <person name="de Almeida L.G."/>
            <person name="Kubitschek-Barreira P."/>
            <person name="Alves F.L."/>
            <person name="Kioshima E.S."/>
            <person name="Abadio A.K."/>
            <person name="Fernandes L."/>
            <person name="Derengowski L.S."/>
            <person name="Ferreira K.S."/>
            <person name="Souza R.C."/>
            <person name="Ruiz J.C."/>
            <person name="de Andrade N.C."/>
            <person name="Paes H.C."/>
            <person name="Nicola A.M."/>
            <person name="Albuquerque P."/>
            <person name="Gerber A.L."/>
            <person name="Martins V.P."/>
            <person name="Peconick L.D."/>
            <person name="Neto A.V."/>
            <person name="Chaucanez C.B."/>
            <person name="Silva P.A."/>
            <person name="Cunha O.L."/>
            <person name="de Oliveira F.F."/>
            <person name="dos Santos T.C."/>
            <person name="Barros A.L."/>
            <person name="Soares M.A."/>
            <person name="de Oliveira L.M."/>
            <person name="Marini M.M."/>
            <person name="Villalobos-Duno H."/>
            <person name="Cunha M.M."/>
            <person name="de Hoog S."/>
            <person name="da Silveira J.F."/>
            <person name="Henrissat B."/>
            <person name="Nino-Vega G.A."/>
            <person name="Cisalpino P.S."/>
            <person name="Mora-Montes H.M."/>
            <person name="Almeida S.R."/>
            <person name="Stajich J.E."/>
            <person name="Lopes-Bezerra L.M."/>
            <person name="Vasconcelos A.T."/>
            <person name="Felipe M.S."/>
        </authorList>
    </citation>
    <scope>NUCLEOTIDE SEQUENCE [LARGE SCALE GENOMIC DNA]</scope>
    <source>
        <strain evidence="2 3">1099-18</strain>
    </source>
</reference>
<dbReference type="GeneID" id="27672345"/>
<sequence length="216" mass="24471">MTAQVCHPSQAAVSSEDRLQQTGTFTPHTSGQRQEKRALGWEGGAGKAKMNQRVRKGGDGGRRRQRQHEVLARDHDCPVQVGGWQRDAEWEWNAVTGSITQGSFGGELSTHVDSDHADMARVVRCRFLCKQFRSTRQHTPYTKKTETRHDTTASLMRDDNANPGQALVQERHAREAFESMLFSGLVQTTMRLEKQRENESCRQTQNVQVQNKLARL</sequence>
<feature type="compositionally biased region" description="Basic and acidic residues" evidence="1">
    <location>
        <begin position="56"/>
        <end position="74"/>
    </location>
</feature>
<dbReference type="AlphaFoldDB" id="A0A0F2MH83"/>
<organism evidence="2 3">
    <name type="scientific">Sporothrix schenckii 1099-18</name>
    <dbReference type="NCBI Taxonomy" id="1397361"/>
    <lineage>
        <taxon>Eukaryota</taxon>
        <taxon>Fungi</taxon>
        <taxon>Dikarya</taxon>
        <taxon>Ascomycota</taxon>
        <taxon>Pezizomycotina</taxon>
        <taxon>Sordariomycetes</taxon>
        <taxon>Sordariomycetidae</taxon>
        <taxon>Ophiostomatales</taxon>
        <taxon>Ophiostomataceae</taxon>
        <taxon>Sporothrix</taxon>
    </lineage>
</organism>
<protein>
    <submittedName>
        <fullName evidence="2">Uncharacterized protein</fullName>
    </submittedName>
</protein>
<dbReference type="Proteomes" id="UP000033710">
    <property type="component" value="Unassembled WGS sequence"/>
</dbReference>
<accession>A0A0F2MH83</accession>
<evidence type="ECO:0000313" key="2">
    <source>
        <dbReference type="EMBL" id="KJR88977.1"/>
    </source>
</evidence>
<evidence type="ECO:0000256" key="1">
    <source>
        <dbReference type="SAM" id="MobiDB-lite"/>
    </source>
</evidence>
<dbReference type="KEGG" id="ssck:SPSK_10794"/>
<gene>
    <name evidence="2" type="ORF">SPSK_10794</name>
</gene>
<reference evidence="2 3" key="2">
    <citation type="journal article" date="2015" name="Eukaryot. Cell">
        <title>Asexual propagation of a virulent clone complex in a human and feline outbreak of sporotrichosis.</title>
        <authorList>
            <person name="Teixeira Mde M."/>
            <person name="Rodrigues A.M."/>
            <person name="Tsui C.K."/>
            <person name="de Almeida L.G."/>
            <person name="Van Diepeningen A.D."/>
            <person name="van den Ende B.G."/>
            <person name="Fernandes G.F."/>
            <person name="Kano R."/>
            <person name="Hamelin R.C."/>
            <person name="Lopes-Bezerra L.M."/>
            <person name="Vasconcelos A.T."/>
            <person name="de Hoog S."/>
            <person name="de Camargo Z.P."/>
            <person name="Felipe M.S."/>
        </authorList>
    </citation>
    <scope>NUCLEOTIDE SEQUENCE [LARGE SCALE GENOMIC DNA]</scope>
    <source>
        <strain evidence="2 3">1099-18</strain>
    </source>
</reference>
<feature type="region of interest" description="Disordered" evidence="1">
    <location>
        <begin position="1"/>
        <end position="74"/>
    </location>
</feature>